<proteinExistence type="predicted"/>
<sequence length="194" mass="22024">MAQPHSFISLKEKIKSALEQSKPLPNGLKKCDVKYKTNLEENDILIVGHAYGSPSREDDGKISPYLTKFLEESKTKIKEVIFTGDVLKKPSPERWKLFKQEMEILGMTVKISPGNHDVGKGDNILRDIFDQEFNFVYPQIEQDNDRIIVLIDSGKSSGRIDVDLINLLEDYESSNKTLLIFSHHILRPDPLGVA</sequence>
<dbReference type="EMBL" id="UINC01061745">
    <property type="protein sequence ID" value="SVB87643.1"/>
    <property type="molecule type" value="Genomic_DNA"/>
</dbReference>
<evidence type="ECO:0000313" key="1">
    <source>
        <dbReference type="EMBL" id="SVB87643.1"/>
    </source>
</evidence>
<dbReference type="InterPro" id="IPR029052">
    <property type="entry name" value="Metallo-depent_PP-like"/>
</dbReference>
<evidence type="ECO:0008006" key="2">
    <source>
        <dbReference type="Google" id="ProtNLM"/>
    </source>
</evidence>
<protein>
    <recommendedName>
        <fullName evidence="2">Calcineurin-like phosphoesterase domain-containing protein</fullName>
    </recommendedName>
</protein>
<dbReference type="AlphaFoldDB" id="A0A382HLV0"/>
<dbReference type="Gene3D" id="3.60.21.10">
    <property type="match status" value="1"/>
</dbReference>
<dbReference type="SUPFAM" id="SSF56300">
    <property type="entry name" value="Metallo-dependent phosphatases"/>
    <property type="match status" value="1"/>
</dbReference>
<feature type="non-terminal residue" evidence="1">
    <location>
        <position position="194"/>
    </location>
</feature>
<organism evidence="1">
    <name type="scientific">marine metagenome</name>
    <dbReference type="NCBI Taxonomy" id="408172"/>
    <lineage>
        <taxon>unclassified sequences</taxon>
        <taxon>metagenomes</taxon>
        <taxon>ecological metagenomes</taxon>
    </lineage>
</organism>
<reference evidence="1" key="1">
    <citation type="submission" date="2018-05" db="EMBL/GenBank/DDBJ databases">
        <authorList>
            <person name="Lanie J.A."/>
            <person name="Ng W.-L."/>
            <person name="Kazmierczak K.M."/>
            <person name="Andrzejewski T.M."/>
            <person name="Davidsen T.M."/>
            <person name="Wayne K.J."/>
            <person name="Tettelin H."/>
            <person name="Glass J.I."/>
            <person name="Rusch D."/>
            <person name="Podicherti R."/>
            <person name="Tsui H.-C.T."/>
            <person name="Winkler M.E."/>
        </authorList>
    </citation>
    <scope>NUCLEOTIDE SEQUENCE</scope>
</reference>
<gene>
    <name evidence="1" type="ORF">METZ01_LOCUS240497</name>
</gene>
<name>A0A382HLV0_9ZZZZ</name>
<accession>A0A382HLV0</accession>